<organism evidence="1 2">
    <name type="scientific">Clostridium botulinum B2 450</name>
    <dbReference type="NCBI Taxonomy" id="1379739"/>
    <lineage>
        <taxon>Bacteria</taxon>
        <taxon>Bacillati</taxon>
        <taxon>Bacillota</taxon>
        <taxon>Clostridia</taxon>
        <taxon>Eubacteriales</taxon>
        <taxon>Clostridiaceae</taxon>
        <taxon>Clostridium</taxon>
    </lineage>
</organism>
<dbReference type="Proteomes" id="UP000032250">
    <property type="component" value="Unassembled WGS sequence"/>
</dbReference>
<dbReference type="HOGENOM" id="CLU_1072407_0_0_9"/>
<evidence type="ECO:0000313" key="2">
    <source>
        <dbReference type="Proteomes" id="UP000032250"/>
    </source>
</evidence>
<geneLocation type="plasmid" evidence="1">
    <name>p_B2_450</name>
</geneLocation>
<accession>A0A0D1BNU1</accession>
<name>A0A0D1BNU1_CLOBO</name>
<gene>
    <name evidence="1" type="ORF">N495_19465</name>
</gene>
<reference evidence="1 2" key="1">
    <citation type="submission" date="2014-06" db="EMBL/GenBank/DDBJ databases">
        <title>Genome characterization of distinct group I Clostridium botulinum lineages.</title>
        <authorList>
            <person name="Giordani F."/>
            <person name="Anselmo A."/>
            <person name="Fillo S."/>
            <person name="Palozzi A.M."/>
            <person name="Fortunato A."/>
            <person name="Gentile B."/>
            <person name="Ciammaruconi A."/>
            <person name="Anniballi F."/>
            <person name="De Medici D."/>
            <person name="Lista F."/>
        </authorList>
    </citation>
    <scope>NUCLEOTIDE SEQUENCE [LARGE SCALE GENOMIC DNA]</scope>
    <source>
        <strain evidence="1 2">B2 450</strain>
        <plasmid evidence="1">p_B2_450</plasmid>
    </source>
</reference>
<keyword evidence="1" id="KW-0614">Plasmid</keyword>
<dbReference type="PATRIC" id="fig|1379739.3.peg.69"/>
<dbReference type="RefSeq" id="WP_043032680.1">
    <property type="nucleotide sequence ID" value="NZ_JXSU01000010.1"/>
</dbReference>
<proteinExistence type="predicted"/>
<dbReference type="AlphaFoldDB" id="A0A0D1BNU1"/>
<evidence type="ECO:0000313" key="1">
    <source>
        <dbReference type="EMBL" id="KIS21587.1"/>
    </source>
</evidence>
<sequence length="259" mass="28960">MNKKKITAIIVACVVIVGGIAVGLNRSKVTSVAKKPTQNPKPTQEEQLYIKEINKNPTIQKQTVNKGALNIYKGAAKVDYTDDRTVIHIGTEKLLDVSNKDLFVAETIISPSNGKSKITGSEEMDLNEKFLTGKTKYKSMYAFKQKATLGGIDNMYFFINYKTPFTVENKVKDKEHPATCLTTYAKVVSSDGNGIKLDNGQYYNLKKGDILLSFVNEDLNVAYDGTCFDLEKCFPKNTLVKIYKENNELKDIQKIAVLY</sequence>
<comment type="caution">
    <text evidence="1">The sequence shown here is derived from an EMBL/GenBank/DDBJ whole genome shotgun (WGS) entry which is preliminary data.</text>
</comment>
<dbReference type="EMBL" id="JXSU01000010">
    <property type="protein sequence ID" value="KIS21587.1"/>
    <property type="molecule type" value="Genomic_DNA"/>
</dbReference>
<protein>
    <submittedName>
        <fullName evidence="1">Regulatory protein VanR</fullName>
    </submittedName>
</protein>